<sequence>MSSLRILLASALVFAFVLQGSIPSQSQLSPNFYDNTCPGVSNIILNVLLDAFQTDPCISASLMRLHFHDCFVQGCDASLLLDNSATIASEKESLANNNSARGFDVVDRLKAAVERACPGVVSCTDILTIASQQSVFLSGGLYWTNLLGRRDSRTANRSLADQNLPSPFAPLTDLKQKFINVGLNGGVDLVALSGAHTFGRAQCRTFSRRLFDFDNTGRPDPTLNTTLLTALQQLCPQGGNGSV</sequence>
<reference evidence="1 2" key="1">
    <citation type="journal article" date="2023" name="Science">
        <title>Complex scaffold remodeling in plant triterpene biosynthesis.</title>
        <authorList>
            <person name="De La Pena R."/>
            <person name="Hodgson H."/>
            <person name="Liu J.C."/>
            <person name="Stephenson M.J."/>
            <person name="Martin A.C."/>
            <person name="Owen C."/>
            <person name="Harkess A."/>
            <person name="Leebens-Mack J."/>
            <person name="Jimenez L.E."/>
            <person name="Osbourn A."/>
            <person name="Sattely E.S."/>
        </authorList>
    </citation>
    <scope>NUCLEOTIDE SEQUENCE [LARGE SCALE GENOMIC DNA]</scope>
    <source>
        <strain evidence="2">cv. JPN11</strain>
        <tissue evidence="1">Leaf</tissue>
    </source>
</reference>
<proteinExistence type="predicted"/>
<gene>
    <name evidence="1" type="ORF">OWV82_003137</name>
</gene>
<keyword evidence="2" id="KW-1185">Reference proteome</keyword>
<evidence type="ECO:0000313" key="2">
    <source>
        <dbReference type="Proteomes" id="UP001164539"/>
    </source>
</evidence>
<accession>A0ACC1YLT4</accession>
<protein>
    <submittedName>
        <fullName evidence="1">Peroxidase</fullName>
    </submittedName>
</protein>
<organism evidence="1 2">
    <name type="scientific">Melia azedarach</name>
    <name type="common">Chinaberry tree</name>
    <dbReference type="NCBI Taxonomy" id="155640"/>
    <lineage>
        <taxon>Eukaryota</taxon>
        <taxon>Viridiplantae</taxon>
        <taxon>Streptophyta</taxon>
        <taxon>Embryophyta</taxon>
        <taxon>Tracheophyta</taxon>
        <taxon>Spermatophyta</taxon>
        <taxon>Magnoliopsida</taxon>
        <taxon>eudicotyledons</taxon>
        <taxon>Gunneridae</taxon>
        <taxon>Pentapetalae</taxon>
        <taxon>rosids</taxon>
        <taxon>malvids</taxon>
        <taxon>Sapindales</taxon>
        <taxon>Meliaceae</taxon>
        <taxon>Melia</taxon>
    </lineage>
</organism>
<name>A0ACC1YLT4_MELAZ</name>
<evidence type="ECO:0000313" key="1">
    <source>
        <dbReference type="EMBL" id="KAJ4724114.1"/>
    </source>
</evidence>
<dbReference type="Proteomes" id="UP001164539">
    <property type="component" value="Chromosome 2"/>
</dbReference>
<keyword evidence="1" id="KW-0575">Peroxidase</keyword>
<keyword evidence="1" id="KW-0560">Oxidoreductase</keyword>
<dbReference type="EMBL" id="CM051395">
    <property type="protein sequence ID" value="KAJ4724114.1"/>
    <property type="molecule type" value="Genomic_DNA"/>
</dbReference>
<comment type="caution">
    <text evidence="1">The sequence shown here is derived from an EMBL/GenBank/DDBJ whole genome shotgun (WGS) entry which is preliminary data.</text>
</comment>